<dbReference type="SMART" id="SM00448">
    <property type="entry name" value="REC"/>
    <property type="match status" value="1"/>
</dbReference>
<feature type="domain" description="HTH LytTR-type" evidence="4">
    <location>
        <begin position="152"/>
        <end position="255"/>
    </location>
</feature>
<dbReference type="SMART" id="SM00850">
    <property type="entry name" value="LytTR"/>
    <property type="match status" value="1"/>
</dbReference>
<keyword evidence="6" id="KW-1185">Reference proteome</keyword>
<evidence type="ECO:0000256" key="1">
    <source>
        <dbReference type="ARBA" id="ARBA00023125"/>
    </source>
</evidence>
<keyword evidence="2" id="KW-0597">Phosphoprotein</keyword>
<keyword evidence="1" id="KW-0238">DNA-binding</keyword>
<dbReference type="Pfam" id="PF00072">
    <property type="entry name" value="Response_reg"/>
    <property type="match status" value="1"/>
</dbReference>
<proteinExistence type="predicted"/>
<name>A0ABV6C3Z3_9ACTN</name>
<reference evidence="5 6" key="1">
    <citation type="submission" date="2024-09" db="EMBL/GenBank/DDBJ databases">
        <authorList>
            <person name="Sun Q."/>
            <person name="Mori K."/>
        </authorList>
    </citation>
    <scope>NUCLEOTIDE SEQUENCE [LARGE SCALE GENOMIC DNA]</scope>
    <source>
        <strain evidence="5 6">JCM 15389</strain>
    </source>
</reference>
<dbReference type="PROSITE" id="PS50930">
    <property type="entry name" value="HTH_LYTTR"/>
    <property type="match status" value="1"/>
</dbReference>
<evidence type="ECO:0000313" key="5">
    <source>
        <dbReference type="EMBL" id="MFC0082018.1"/>
    </source>
</evidence>
<evidence type="ECO:0000259" key="4">
    <source>
        <dbReference type="PROSITE" id="PS50930"/>
    </source>
</evidence>
<organism evidence="5 6">
    <name type="scientific">Aciditerrimonas ferrireducens</name>
    <dbReference type="NCBI Taxonomy" id="667306"/>
    <lineage>
        <taxon>Bacteria</taxon>
        <taxon>Bacillati</taxon>
        <taxon>Actinomycetota</taxon>
        <taxon>Acidimicrobiia</taxon>
        <taxon>Acidimicrobiales</taxon>
        <taxon>Acidimicrobiaceae</taxon>
        <taxon>Aciditerrimonas</taxon>
    </lineage>
</organism>
<dbReference type="InterPro" id="IPR007492">
    <property type="entry name" value="LytTR_DNA-bd_dom"/>
</dbReference>
<feature type="domain" description="Response regulatory" evidence="3">
    <location>
        <begin position="15"/>
        <end position="129"/>
    </location>
</feature>
<comment type="caution">
    <text evidence="5">The sequence shown here is derived from an EMBL/GenBank/DDBJ whole genome shotgun (WGS) entry which is preliminary data.</text>
</comment>
<dbReference type="InterPro" id="IPR001789">
    <property type="entry name" value="Sig_transdc_resp-reg_receiver"/>
</dbReference>
<dbReference type="Pfam" id="PF04397">
    <property type="entry name" value="LytTR"/>
    <property type="match status" value="1"/>
</dbReference>
<dbReference type="PANTHER" id="PTHR48111">
    <property type="entry name" value="REGULATOR OF RPOS"/>
    <property type="match status" value="1"/>
</dbReference>
<dbReference type="InterPro" id="IPR011006">
    <property type="entry name" value="CheY-like_superfamily"/>
</dbReference>
<dbReference type="EMBL" id="JBHLYQ010000064">
    <property type="protein sequence ID" value="MFC0082018.1"/>
    <property type="molecule type" value="Genomic_DNA"/>
</dbReference>
<dbReference type="InterPro" id="IPR039420">
    <property type="entry name" value="WalR-like"/>
</dbReference>
<sequence length="262" mass="28909">MSPDLTAVPTPRGLRVLAVDDEAPALDELGFLLGRSPHVGHVALASDATEALRALQDEAFDVVALDIRMPGLDGLELARVLARFARPPAVVFVTAHEAYAVDAFAVDAAGYLLKPVDEDRLHALLDRLARQRPSADPDRPSPTPEEGDLETIAVDLPGRTVLVHRREIAWVEAAGDYVRLHRRAGAGYLVRVPLGLLEERWAPHGFARIHRRFLVHLPDVTELRVLDGHATVLVGPTELPVSRRHLRDLREWLARAAPRSHR</sequence>
<dbReference type="Proteomes" id="UP001589788">
    <property type="component" value="Unassembled WGS sequence"/>
</dbReference>
<dbReference type="Gene3D" id="2.40.50.1020">
    <property type="entry name" value="LytTr DNA-binding domain"/>
    <property type="match status" value="1"/>
</dbReference>
<dbReference type="Gene3D" id="3.40.50.2300">
    <property type="match status" value="1"/>
</dbReference>
<protein>
    <submittedName>
        <fullName evidence="5">LytR/AlgR family response regulator transcription factor</fullName>
    </submittedName>
</protein>
<accession>A0ABV6C3Z3</accession>
<evidence type="ECO:0000313" key="6">
    <source>
        <dbReference type="Proteomes" id="UP001589788"/>
    </source>
</evidence>
<dbReference type="RefSeq" id="WP_377789403.1">
    <property type="nucleotide sequence ID" value="NZ_JBHLYQ010000064.1"/>
</dbReference>
<dbReference type="PROSITE" id="PS50110">
    <property type="entry name" value="RESPONSE_REGULATORY"/>
    <property type="match status" value="1"/>
</dbReference>
<evidence type="ECO:0000259" key="3">
    <source>
        <dbReference type="PROSITE" id="PS50110"/>
    </source>
</evidence>
<gene>
    <name evidence="5" type="ORF">ACFFRE_07635</name>
</gene>
<evidence type="ECO:0000256" key="2">
    <source>
        <dbReference type="PROSITE-ProRule" id="PRU00169"/>
    </source>
</evidence>
<feature type="modified residue" description="4-aspartylphosphate" evidence="2">
    <location>
        <position position="66"/>
    </location>
</feature>
<dbReference type="SUPFAM" id="SSF52172">
    <property type="entry name" value="CheY-like"/>
    <property type="match status" value="1"/>
</dbReference>
<dbReference type="PANTHER" id="PTHR48111:SF69">
    <property type="entry name" value="RESPONSE REGULATOR RECEIVER"/>
    <property type="match status" value="1"/>
</dbReference>